<dbReference type="AlphaFoldDB" id="A0AB39T4W6"/>
<evidence type="ECO:0000256" key="4">
    <source>
        <dbReference type="ARBA" id="ARBA00022490"/>
    </source>
</evidence>
<sequence length="358" mass="38896">MSAKDSPQGQQTKQQSRTYDSAFLKACRREPVPHTPVWFMRQAGRSLPEYLKVREGIPMLESCMRPELVTEITLQPVRRHKVDAAIYFSDIVVPLKAIGLDLDIKPGVGPVVADPIRTRADLDRLRDLTPEDVHYVTEAIGMLTEELGDTPLIGFAGAPFTLASYLVEGGPSRSHERTKAMMYGDPQLWADLLDRLAEITSAFLKVQIEAGASAVQLFDSWVGALAPADYRRSVMAASTKVFDAVAGYGVPRIHFGVGTGELLGLMGEAGADVVGVDWRVPLDEAARRVGPGKALQGNLDPAVLFASREVVEAKADEVLAAAKDLEGHVFNLGHGVMPSMDPDALTRLVEYVHTRTAV</sequence>
<dbReference type="EC" id="4.1.1.37" evidence="3 8"/>
<keyword evidence="5 8" id="KW-0210">Decarboxylase</keyword>
<keyword evidence="6 8" id="KW-0456">Lyase</keyword>
<evidence type="ECO:0000256" key="10">
    <source>
        <dbReference type="RuleBase" id="RU004169"/>
    </source>
</evidence>
<proteinExistence type="inferred from homology"/>
<protein>
    <recommendedName>
        <fullName evidence="3 8">Uroporphyrinogen decarboxylase</fullName>
        <shortName evidence="8">UPD</shortName>
        <shortName evidence="8">URO-D</shortName>
        <ecNumber evidence="3 8">4.1.1.37</ecNumber>
    </recommendedName>
</protein>
<dbReference type="NCBIfam" id="TIGR01464">
    <property type="entry name" value="hemE"/>
    <property type="match status" value="1"/>
</dbReference>
<feature type="binding site" evidence="8">
    <location>
        <position position="220"/>
    </location>
    <ligand>
        <name>substrate</name>
    </ligand>
</feature>
<dbReference type="InterPro" id="IPR038071">
    <property type="entry name" value="UROD/MetE-like_sf"/>
</dbReference>
<feature type="binding site" evidence="8">
    <location>
        <position position="334"/>
    </location>
    <ligand>
        <name>substrate</name>
    </ligand>
</feature>
<feature type="binding site" evidence="8">
    <location>
        <position position="165"/>
    </location>
    <ligand>
        <name>substrate</name>
    </ligand>
</feature>
<comment type="catalytic activity">
    <reaction evidence="8 9">
        <text>uroporphyrinogen III + 4 H(+) = coproporphyrinogen III + 4 CO2</text>
        <dbReference type="Rhea" id="RHEA:19865"/>
        <dbReference type="ChEBI" id="CHEBI:15378"/>
        <dbReference type="ChEBI" id="CHEBI:16526"/>
        <dbReference type="ChEBI" id="CHEBI:57308"/>
        <dbReference type="ChEBI" id="CHEBI:57309"/>
        <dbReference type="EC" id="4.1.1.37"/>
    </reaction>
</comment>
<dbReference type="SUPFAM" id="SSF51726">
    <property type="entry name" value="UROD/MetE-like"/>
    <property type="match status" value="1"/>
</dbReference>
<dbReference type="Pfam" id="PF01208">
    <property type="entry name" value="URO-D"/>
    <property type="match status" value="1"/>
</dbReference>
<evidence type="ECO:0000259" key="12">
    <source>
        <dbReference type="PROSITE" id="PS00907"/>
    </source>
</evidence>
<feature type="binding site" evidence="8">
    <location>
        <begin position="41"/>
        <end position="45"/>
    </location>
    <ligand>
        <name>substrate</name>
    </ligand>
</feature>
<comment type="pathway">
    <text evidence="1 8 9">Porphyrin-containing compound metabolism; protoporphyrin-IX biosynthesis; coproporphyrinogen-III from 5-aminolevulinate: step 4/4.</text>
</comment>
<dbReference type="PROSITE" id="PS00907">
    <property type="entry name" value="UROD_2"/>
    <property type="match status" value="1"/>
</dbReference>
<dbReference type="HAMAP" id="MF_00218">
    <property type="entry name" value="URO_D"/>
    <property type="match status" value="1"/>
</dbReference>
<gene>
    <name evidence="8 13" type="primary">hemE</name>
    <name evidence="13" type="ORF">AB5J54_30755</name>
</gene>
<comment type="similarity">
    <text evidence="2 8 10">Belongs to the uroporphyrinogen decarboxylase family.</text>
</comment>
<evidence type="ECO:0000256" key="6">
    <source>
        <dbReference type="ARBA" id="ARBA00023239"/>
    </source>
</evidence>
<reference evidence="13" key="1">
    <citation type="submission" date="2024-07" db="EMBL/GenBank/DDBJ databases">
        <authorList>
            <person name="Yu S.T."/>
        </authorList>
    </citation>
    <scope>NUCLEOTIDE SEQUENCE</scope>
    <source>
        <strain evidence="13">R44</strain>
    </source>
</reference>
<dbReference type="RefSeq" id="WP_369147160.1">
    <property type="nucleotide sequence ID" value="NZ_CP163444.1"/>
</dbReference>
<comment type="subunit">
    <text evidence="8">Homodimer.</text>
</comment>
<evidence type="ECO:0000256" key="5">
    <source>
        <dbReference type="ARBA" id="ARBA00022793"/>
    </source>
</evidence>
<dbReference type="GO" id="GO:0006782">
    <property type="term" value="P:protoporphyrinogen IX biosynthetic process"/>
    <property type="evidence" value="ECO:0007669"/>
    <property type="project" value="UniProtKB-UniRule"/>
</dbReference>
<dbReference type="FunFam" id="3.20.20.210:FF:000005">
    <property type="entry name" value="Uroporphyrinogen decarboxylase"/>
    <property type="match status" value="1"/>
</dbReference>
<evidence type="ECO:0000256" key="1">
    <source>
        <dbReference type="ARBA" id="ARBA00004804"/>
    </source>
</evidence>
<name>A0AB39T4W6_9ACTN</name>
<feature type="binding site" evidence="8">
    <location>
        <position position="90"/>
    </location>
    <ligand>
        <name>substrate</name>
    </ligand>
</feature>
<evidence type="ECO:0000256" key="3">
    <source>
        <dbReference type="ARBA" id="ARBA00012288"/>
    </source>
</evidence>
<dbReference type="InterPro" id="IPR000257">
    <property type="entry name" value="Uroporphyrinogen_deCOase"/>
</dbReference>
<evidence type="ECO:0000256" key="2">
    <source>
        <dbReference type="ARBA" id="ARBA00009935"/>
    </source>
</evidence>
<dbReference type="CDD" id="cd00717">
    <property type="entry name" value="URO-D"/>
    <property type="match status" value="1"/>
</dbReference>
<organism evidence="13">
    <name type="scientific">Streptomyces sp. R44</name>
    <dbReference type="NCBI Taxonomy" id="3238633"/>
    <lineage>
        <taxon>Bacteria</taxon>
        <taxon>Bacillati</taxon>
        <taxon>Actinomycetota</taxon>
        <taxon>Actinomycetes</taxon>
        <taxon>Kitasatosporales</taxon>
        <taxon>Streptomycetaceae</taxon>
        <taxon>Streptomyces</taxon>
    </lineage>
</organism>
<dbReference type="EMBL" id="CP163444">
    <property type="protein sequence ID" value="XDQ74638.1"/>
    <property type="molecule type" value="Genomic_DNA"/>
</dbReference>
<dbReference type="PANTHER" id="PTHR21091">
    <property type="entry name" value="METHYLTETRAHYDROFOLATE:HOMOCYSTEINE METHYLTRANSFERASE RELATED"/>
    <property type="match status" value="1"/>
</dbReference>
<comment type="subcellular location">
    <subcellularLocation>
        <location evidence="8">Cytoplasm</location>
    </subcellularLocation>
</comment>
<accession>A0AB39T4W6</accession>
<feature type="domain" description="Uroporphyrinogen decarboxylase (URO-D)" evidence="11">
    <location>
        <begin position="36"/>
        <end position="45"/>
    </location>
</feature>
<dbReference type="PROSITE" id="PS00906">
    <property type="entry name" value="UROD_1"/>
    <property type="match status" value="1"/>
</dbReference>
<dbReference type="PANTHER" id="PTHR21091:SF169">
    <property type="entry name" value="UROPORPHYRINOGEN DECARBOXYLASE"/>
    <property type="match status" value="1"/>
</dbReference>
<feature type="site" description="Transition state stabilizer" evidence="8">
    <location>
        <position position="90"/>
    </location>
</feature>
<evidence type="ECO:0000256" key="7">
    <source>
        <dbReference type="ARBA" id="ARBA00023244"/>
    </source>
</evidence>
<dbReference type="GO" id="GO:0005829">
    <property type="term" value="C:cytosol"/>
    <property type="evidence" value="ECO:0007669"/>
    <property type="project" value="TreeGrafter"/>
</dbReference>
<comment type="caution">
    <text evidence="8">Lacks conserved residue(s) required for the propagation of feature annotation.</text>
</comment>
<evidence type="ECO:0000313" key="13">
    <source>
        <dbReference type="EMBL" id="XDQ74638.1"/>
    </source>
</evidence>
<dbReference type="Gene3D" id="3.20.20.210">
    <property type="match status" value="1"/>
</dbReference>
<dbReference type="GO" id="GO:0004853">
    <property type="term" value="F:uroporphyrinogen decarboxylase activity"/>
    <property type="evidence" value="ECO:0007669"/>
    <property type="project" value="UniProtKB-UniRule"/>
</dbReference>
<comment type="function">
    <text evidence="8">Catalyzes the decarboxylation of four acetate groups of uroporphyrinogen-III to yield coproporphyrinogen-III.</text>
</comment>
<feature type="domain" description="Uroporphyrinogen decarboxylase (URO-D)" evidence="12">
    <location>
        <begin position="153"/>
        <end position="169"/>
    </location>
</feature>
<evidence type="ECO:0000259" key="11">
    <source>
        <dbReference type="PROSITE" id="PS00906"/>
    </source>
</evidence>
<keyword evidence="7 8" id="KW-0627">Porphyrin biosynthesis</keyword>
<dbReference type="InterPro" id="IPR006361">
    <property type="entry name" value="Uroporphyrinogen_deCO2ase_HemE"/>
</dbReference>
<evidence type="ECO:0000256" key="8">
    <source>
        <dbReference type="HAMAP-Rule" id="MF_00218"/>
    </source>
</evidence>
<evidence type="ECO:0000256" key="9">
    <source>
        <dbReference type="RuleBase" id="RU000554"/>
    </source>
</evidence>
<keyword evidence="4 8" id="KW-0963">Cytoplasm</keyword>